<protein>
    <submittedName>
        <fullName evidence="2">Uncharacterized protein</fullName>
    </submittedName>
</protein>
<evidence type="ECO:0000256" key="1">
    <source>
        <dbReference type="SAM" id="MobiDB-lite"/>
    </source>
</evidence>
<proteinExistence type="predicted"/>
<organism evidence="2">
    <name type="scientific">hydrothermal vent metagenome</name>
    <dbReference type="NCBI Taxonomy" id="652676"/>
    <lineage>
        <taxon>unclassified sequences</taxon>
        <taxon>metagenomes</taxon>
        <taxon>ecological metagenomes</taxon>
    </lineage>
</organism>
<feature type="region of interest" description="Disordered" evidence="1">
    <location>
        <begin position="595"/>
        <end position="620"/>
    </location>
</feature>
<name>A0A3B1A3Q4_9ZZZZ</name>
<dbReference type="AlphaFoldDB" id="A0A3B1A3Q4"/>
<dbReference type="EMBL" id="UOFU01000057">
    <property type="protein sequence ID" value="VAW94753.1"/>
    <property type="molecule type" value="Genomic_DNA"/>
</dbReference>
<reference evidence="2" key="1">
    <citation type="submission" date="2018-06" db="EMBL/GenBank/DDBJ databases">
        <authorList>
            <person name="Zhirakovskaya E."/>
        </authorList>
    </citation>
    <scope>NUCLEOTIDE SEQUENCE</scope>
</reference>
<sequence>MAGNTLEGLLTIPHQVQPSNNAFPTRPKQVEAWVAALPMANIGECARQIYTTLREMNRLIISPQDRFKSLELLRPPLFVITETLKKHYIRQNLPLSPKNQKIAELAIQLNAELAMGYKSVIEDTLAKSFSRLKMKSIGISIHRAMHYLSNVMLCAYQIYIHHPENTWLELNRLYLFAEENQLHDKVIKDVVIESDTPGSTIEDNYKQILLLALANPYGLRQHITGAIFKTLREWAPACRILPFNISEEVGGCTSINLNSDAAPGFFCDDGATSPVFCRNVDTTEMTRVISNGILPQGSGNNGIPEEVLKRLTLTWGGKSRRAFARTASNHKITITLGLSATHHYIDEILRPLRVGVRNLCAGTIENINVQPVLGTPDDSMELDKPALYTSTPVFGISNIDDHTPDIWDPDYTYRASNSTYSMSANEEDDRRRKEALFMPVDCKGVNESAGGYCLLGRVEYDKDSRRVQVGELVGLNDDTSDPKQFSIGIIRRIKSWKNGLELGIQKLAPCAEAIATAAIPKDGENKKYNRSLILPELSGINQPATIITHAWQREGDNIITNIHGQKAFISLNKMLESTGVFAQFEFTVIESEDASADKTGSTKNFPQEEEKGFDDVWSTL</sequence>
<gene>
    <name evidence="2" type="ORF">MNBD_GAMMA20-2325</name>
</gene>
<accession>A0A3B1A3Q4</accession>
<evidence type="ECO:0000313" key="2">
    <source>
        <dbReference type="EMBL" id="VAW94753.1"/>
    </source>
</evidence>